<dbReference type="GO" id="GO:0006825">
    <property type="term" value="P:copper ion transport"/>
    <property type="evidence" value="ECO:0007669"/>
    <property type="project" value="InterPro"/>
</dbReference>
<evidence type="ECO:0000256" key="2">
    <source>
        <dbReference type="ARBA" id="ARBA00015313"/>
    </source>
</evidence>
<proteinExistence type="predicted"/>
<evidence type="ECO:0000256" key="1">
    <source>
        <dbReference type="ARBA" id="ARBA00004496"/>
    </source>
</evidence>
<dbReference type="InterPro" id="IPR049740">
    <property type="entry name" value="CopZ"/>
</dbReference>
<gene>
    <name evidence="8" type="primary">copZ</name>
    <name evidence="8" type="ORF">FILTAD_00415</name>
</gene>
<dbReference type="Proteomes" id="UP000270468">
    <property type="component" value="Unassembled WGS sequence"/>
</dbReference>
<name>A0A3P5WN41_9BACL</name>
<organism evidence="8 9">
    <name type="scientific">Filibacter tadaridae</name>
    <dbReference type="NCBI Taxonomy" id="2483811"/>
    <lineage>
        <taxon>Bacteria</taxon>
        <taxon>Bacillati</taxon>
        <taxon>Bacillota</taxon>
        <taxon>Bacilli</taxon>
        <taxon>Bacillales</taxon>
        <taxon>Caryophanaceae</taxon>
        <taxon>Filibacter</taxon>
    </lineage>
</organism>
<protein>
    <recommendedName>
        <fullName evidence="2">Copper chaperone CopZ</fullName>
    </recommendedName>
</protein>
<dbReference type="EMBL" id="UXAV01000018">
    <property type="protein sequence ID" value="VDC19976.1"/>
    <property type="molecule type" value="Genomic_DNA"/>
</dbReference>
<evidence type="ECO:0000256" key="3">
    <source>
        <dbReference type="ARBA" id="ARBA00022490"/>
    </source>
</evidence>
<keyword evidence="5" id="KW-0186">Copper</keyword>
<dbReference type="PRINTS" id="PR00944">
    <property type="entry name" value="CUEXPORT"/>
</dbReference>
<sequence>MAEKTTLNVSGMTCGHCVKAVENSVGALEGVENVKVNLESNSVEIDYQADTVNLTQITDTIEDQGYDVQQ</sequence>
<dbReference type="GO" id="GO:0005737">
    <property type="term" value="C:cytoplasm"/>
    <property type="evidence" value="ECO:0007669"/>
    <property type="project" value="UniProtKB-SubCell"/>
</dbReference>
<dbReference type="PANTHER" id="PTHR46594:SF4">
    <property type="entry name" value="P-TYPE CATION-TRANSPORTING ATPASE"/>
    <property type="match status" value="1"/>
</dbReference>
<keyword evidence="9" id="KW-1185">Reference proteome</keyword>
<dbReference type="NCBIfam" id="NF033795">
    <property type="entry name" value="chaper_CopZ_Bs"/>
    <property type="match status" value="1"/>
</dbReference>
<dbReference type="InterPro" id="IPR006121">
    <property type="entry name" value="HMA_dom"/>
</dbReference>
<evidence type="ECO:0000256" key="4">
    <source>
        <dbReference type="ARBA" id="ARBA00022723"/>
    </source>
</evidence>
<feature type="domain" description="HMA" evidence="7">
    <location>
        <begin position="3"/>
        <end position="69"/>
    </location>
</feature>
<comment type="subcellular location">
    <subcellularLocation>
        <location evidence="1">Cytoplasm</location>
    </subcellularLocation>
</comment>
<keyword evidence="3" id="KW-0963">Cytoplasm</keyword>
<dbReference type="CDD" id="cd00371">
    <property type="entry name" value="HMA"/>
    <property type="match status" value="1"/>
</dbReference>
<dbReference type="AlphaFoldDB" id="A0A3P5WN41"/>
<accession>A0A3P5WN41</accession>
<dbReference type="NCBIfam" id="TIGR00003">
    <property type="entry name" value="copper ion binding protein"/>
    <property type="match status" value="1"/>
</dbReference>
<evidence type="ECO:0000313" key="9">
    <source>
        <dbReference type="Proteomes" id="UP000270468"/>
    </source>
</evidence>
<dbReference type="Gene3D" id="3.30.70.100">
    <property type="match status" value="1"/>
</dbReference>
<dbReference type="InterPro" id="IPR017969">
    <property type="entry name" value="Heavy-metal-associated_CS"/>
</dbReference>
<dbReference type="GO" id="GO:0005507">
    <property type="term" value="F:copper ion binding"/>
    <property type="evidence" value="ECO:0007669"/>
    <property type="project" value="InterPro"/>
</dbReference>
<dbReference type="Pfam" id="PF00403">
    <property type="entry name" value="HMA"/>
    <property type="match status" value="1"/>
</dbReference>
<dbReference type="InterPro" id="IPR000428">
    <property type="entry name" value="Cu-bd"/>
</dbReference>
<dbReference type="OrthoDB" id="9813965at2"/>
<dbReference type="SUPFAM" id="SSF55008">
    <property type="entry name" value="HMA, heavy metal-associated domain"/>
    <property type="match status" value="1"/>
</dbReference>
<evidence type="ECO:0000256" key="6">
    <source>
        <dbReference type="ARBA" id="ARBA00023186"/>
    </source>
</evidence>
<evidence type="ECO:0000256" key="5">
    <source>
        <dbReference type="ARBA" id="ARBA00023008"/>
    </source>
</evidence>
<dbReference type="FunFam" id="3.30.70.100:FF:000005">
    <property type="entry name" value="Copper-exporting P-type ATPase A"/>
    <property type="match status" value="1"/>
</dbReference>
<keyword evidence="4" id="KW-0479">Metal-binding</keyword>
<dbReference type="PROSITE" id="PS01047">
    <property type="entry name" value="HMA_1"/>
    <property type="match status" value="1"/>
</dbReference>
<dbReference type="PROSITE" id="PS50846">
    <property type="entry name" value="HMA_2"/>
    <property type="match status" value="1"/>
</dbReference>
<dbReference type="RefSeq" id="WP_124068865.1">
    <property type="nucleotide sequence ID" value="NZ_CBCRXF010000010.1"/>
</dbReference>
<evidence type="ECO:0000259" key="7">
    <source>
        <dbReference type="PROSITE" id="PS50846"/>
    </source>
</evidence>
<dbReference type="InterPro" id="IPR036163">
    <property type="entry name" value="HMA_dom_sf"/>
</dbReference>
<keyword evidence="6" id="KW-0143">Chaperone</keyword>
<evidence type="ECO:0000313" key="8">
    <source>
        <dbReference type="EMBL" id="VDC19976.1"/>
    </source>
</evidence>
<reference evidence="8 9" key="1">
    <citation type="submission" date="2018-11" db="EMBL/GenBank/DDBJ databases">
        <authorList>
            <person name="Criscuolo A."/>
        </authorList>
    </citation>
    <scope>NUCLEOTIDE SEQUENCE [LARGE SCALE GENOMIC DNA]</scope>
    <source>
        <strain evidence="8">ATB-66</strain>
    </source>
</reference>
<dbReference type="InterPro" id="IPR006122">
    <property type="entry name" value="HMA_Cu_ion-bd"/>
</dbReference>
<dbReference type="PANTHER" id="PTHR46594">
    <property type="entry name" value="P-TYPE CATION-TRANSPORTING ATPASE"/>
    <property type="match status" value="1"/>
</dbReference>